<proteinExistence type="predicted"/>
<evidence type="ECO:0000313" key="5">
    <source>
        <dbReference type="Proteomes" id="UP000819052"/>
    </source>
</evidence>
<dbReference type="EMBL" id="VVIW01000011">
    <property type="protein sequence ID" value="NHZ42189.1"/>
    <property type="molecule type" value="Genomic_DNA"/>
</dbReference>
<dbReference type="InterPro" id="IPR050832">
    <property type="entry name" value="Bact_Acetyltransf"/>
</dbReference>
<dbReference type="CDD" id="cd04301">
    <property type="entry name" value="NAT_SF"/>
    <property type="match status" value="1"/>
</dbReference>
<dbReference type="InterPro" id="IPR016181">
    <property type="entry name" value="Acyl_CoA_acyltransferase"/>
</dbReference>
<keyword evidence="1" id="KW-0808">Transferase</keyword>
<dbReference type="Gene3D" id="3.40.630.30">
    <property type="match status" value="1"/>
</dbReference>
<dbReference type="Pfam" id="PF13508">
    <property type="entry name" value="Acetyltransf_7"/>
    <property type="match status" value="1"/>
</dbReference>
<gene>
    <name evidence="4" type="ORF">F1609_18725</name>
</gene>
<dbReference type="SUPFAM" id="SSF55729">
    <property type="entry name" value="Acyl-CoA N-acyltransferases (Nat)"/>
    <property type="match status" value="1"/>
</dbReference>
<dbReference type="RefSeq" id="WP_167077995.1">
    <property type="nucleotide sequence ID" value="NZ_VVIW01000011.1"/>
</dbReference>
<dbReference type="InterPro" id="IPR000182">
    <property type="entry name" value="GNAT_dom"/>
</dbReference>
<evidence type="ECO:0000256" key="2">
    <source>
        <dbReference type="ARBA" id="ARBA00023315"/>
    </source>
</evidence>
<feature type="domain" description="N-acetyltransferase" evidence="3">
    <location>
        <begin position="1"/>
        <end position="161"/>
    </location>
</feature>
<evidence type="ECO:0000259" key="3">
    <source>
        <dbReference type="PROSITE" id="PS51186"/>
    </source>
</evidence>
<dbReference type="PANTHER" id="PTHR43877">
    <property type="entry name" value="AMINOALKYLPHOSPHONATE N-ACETYLTRANSFERASE-RELATED-RELATED"/>
    <property type="match status" value="1"/>
</dbReference>
<protein>
    <submittedName>
        <fullName evidence="4">GNAT family N-acetyltransferase</fullName>
    </submittedName>
</protein>
<reference evidence="4 5" key="1">
    <citation type="submission" date="2019-09" db="EMBL/GenBank/DDBJ databases">
        <title>Taxonomy of Antarctic Massilia spp.: description of Massilia rubra sp. nov., Massilia aquatica sp. nov., Massilia mucilaginosa sp. nov., Massilia frigida sp. nov. isolated from streams, lakes and regoliths.</title>
        <authorList>
            <person name="Holochova P."/>
            <person name="Sedlacek I."/>
            <person name="Kralova S."/>
            <person name="Maslanova I."/>
            <person name="Busse H.-J."/>
            <person name="Stankova E."/>
            <person name="Vrbovska V."/>
            <person name="Kovarovic V."/>
            <person name="Bartak M."/>
            <person name="Svec P."/>
            <person name="Pantucek R."/>
        </authorList>
    </citation>
    <scope>NUCLEOTIDE SEQUENCE [LARGE SCALE GENOMIC DNA]</scope>
    <source>
        <strain evidence="4 5">CCM 8693</strain>
    </source>
</reference>
<name>A0ABX0M7E3_9BURK</name>
<evidence type="ECO:0000313" key="4">
    <source>
        <dbReference type="EMBL" id="NHZ42189.1"/>
    </source>
</evidence>
<dbReference type="Proteomes" id="UP000819052">
    <property type="component" value="Unassembled WGS sequence"/>
</dbReference>
<keyword evidence="5" id="KW-1185">Reference proteome</keyword>
<keyword evidence="2" id="KW-0012">Acyltransferase</keyword>
<dbReference type="PROSITE" id="PS51186">
    <property type="entry name" value="GNAT"/>
    <property type="match status" value="1"/>
</dbReference>
<sequence length="168" mass="18101">MIRKAEAKDHAQLVALYKAVACVPDGIARTPDEVTDDYVTAFMRKAAADGVQFVYEEDGVIGGDIHASRVGIAALSHLLTDLTIAVAPACQGKGVGRALFGALLAEVSEHLPHITRVELFARESNVKARALYASLGFVEEGRLRGRVRNSRGDIEDDAFMGWIRPATP</sequence>
<accession>A0ABX0M7E3</accession>
<organism evidence="4 5">
    <name type="scientific">Massilia aquatica</name>
    <dbReference type="NCBI Taxonomy" id="2609000"/>
    <lineage>
        <taxon>Bacteria</taxon>
        <taxon>Pseudomonadati</taxon>
        <taxon>Pseudomonadota</taxon>
        <taxon>Betaproteobacteria</taxon>
        <taxon>Burkholderiales</taxon>
        <taxon>Oxalobacteraceae</taxon>
        <taxon>Telluria group</taxon>
        <taxon>Massilia</taxon>
    </lineage>
</organism>
<evidence type="ECO:0000256" key="1">
    <source>
        <dbReference type="ARBA" id="ARBA00022679"/>
    </source>
</evidence>
<comment type="caution">
    <text evidence="4">The sequence shown here is derived from an EMBL/GenBank/DDBJ whole genome shotgun (WGS) entry which is preliminary data.</text>
</comment>